<dbReference type="EMBL" id="CM029046">
    <property type="protein sequence ID" value="KAG2587607.1"/>
    <property type="molecule type" value="Genomic_DNA"/>
</dbReference>
<organism evidence="2 3">
    <name type="scientific">Panicum virgatum</name>
    <name type="common">Blackwell switchgrass</name>
    <dbReference type="NCBI Taxonomy" id="38727"/>
    <lineage>
        <taxon>Eukaryota</taxon>
        <taxon>Viridiplantae</taxon>
        <taxon>Streptophyta</taxon>
        <taxon>Embryophyta</taxon>
        <taxon>Tracheophyta</taxon>
        <taxon>Spermatophyta</taxon>
        <taxon>Magnoliopsida</taxon>
        <taxon>Liliopsida</taxon>
        <taxon>Poales</taxon>
        <taxon>Poaceae</taxon>
        <taxon>PACMAD clade</taxon>
        <taxon>Panicoideae</taxon>
        <taxon>Panicodae</taxon>
        <taxon>Paniceae</taxon>
        <taxon>Panicinae</taxon>
        <taxon>Panicum</taxon>
        <taxon>Panicum sect. Hiantes</taxon>
    </lineage>
</organism>
<accession>A0A8T0RNN1</accession>
<keyword evidence="3" id="KW-1185">Reference proteome</keyword>
<feature type="region of interest" description="Disordered" evidence="1">
    <location>
        <begin position="1"/>
        <end position="49"/>
    </location>
</feature>
<reference evidence="2" key="1">
    <citation type="submission" date="2020-05" db="EMBL/GenBank/DDBJ databases">
        <title>WGS assembly of Panicum virgatum.</title>
        <authorList>
            <person name="Lovell J.T."/>
            <person name="Jenkins J."/>
            <person name="Shu S."/>
            <person name="Juenger T.E."/>
            <person name="Schmutz J."/>
        </authorList>
    </citation>
    <scope>NUCLEOTIDE SEQUENCE</scope>
    <source>
        <strain evidence="2">AP13</strain>
    </source>
</reference>
<protein>
    <submittedName>
        <fullName evidence="2">Uncharacterized protein</fullName>
    </submittedName>
</protein>
<comment type="caution">
    <text evidence="2">The sequence shown here is derived from an EMBL/GenBank/DDBJ whole genome shotgun (WGS) entry which is preliminary data.</text>
</comment>
<name>A0A8T0RNN1_PANVG</name>
<gene>
    <name evidence="2" type="ORF">PVAP13_5NG160981</name>
</gene>
<sequence length="64" mass="7084">MRRPAPSPGTKAKRQKEEEDDNSAAKGGRTTTTPRCTLPVDPPLPTDHHAKEMVQKQLLSIVHK</sequence>
<evidence type="ECO:0000313" key="3">
    <source>
        <dbReference type="Proteomes" id="UP000823388"/>
    </source>
</evidence>
<proteinExistence type="predicted"/>
<dbReference type="AlphaFoldDB" id="A0A8T0RNN1"/>
<evidence type="ECO:0000256" key="1">
    <source>
        <dbReference type="SAM" id="MobiDB-lite"/>
    </source>
</evidence>
<evidence type="ECO:0000313" key="2">
    <source>
        <dbReference type="EMBL" id="KAG2587607.1"/>
    </source>
</evidence>
<dbReference type="Proteomes" id="UP000823388">
    <property type="component" value="Chromosome 5N"/>
</dbReference>